<dbReference type="EMBL" id="MIKC01000015">
    <property type="protein sequence ID" value="OEG22491.1"/>
    <property type="molecule type" value="Genomic_DNA"/>
</dbReference>
<protein>
    <recommendedName>
        <fullName evidence="3">VOC domain-containing protein</fullName>
    </recommendedName>
</protein>
<name>A0A1E5HC09_9ENTE</name>
<dbReference type="InterPro" id="IPR029068">
    <property type="entry name" value="Glyas_Bleomycin-R_OHBP_Dase"/>
</dbReference>
<reference evidence="2" key="1">
    <citation type="submission" date="2016-09" db="EMBL/GenBank/DDBJ databases">
        <authorList>
            <person name="Gulvik C.A."/>
        </authorList>
    </citation>
    <scope>NUCLEOTIDE SEQUENCE [LARGE SCALE GENOMIC DNA]</scope>
    <source>
        <strain evidence="2">LMG 26676</strain>
    </source>
</reference>
<dbReference type="Proteomes" id="UP000094469">
    <property type="component" value="Unassembled WGS sequence"/>
</dbReference>
<dbReference type="STRING" id="1131292.BCR24_15255"/>
<evidence type="ECO:0000313" key="2">
    <source>
        <dbReference type="Proteomes" id="UP000094469"/>
    </source>
</evidence>
<accession>A0A1E5HC09</accession>
<dbReference type="AlphaFoldDB" id="A0A1E5HC09"/>
<organism evidence="1 2">
    <name type="scientific">Enterococcus ureilyticus</name>
    <dbReference type="NCBI Taxonomy" id="1131292"/>
    <lineage>
        <taxon>Bacteria</taxon>
        <taxon>Bacillati</taxon>
        <taxon>Bacillota</taxon>
        <taxon>Bacilli</taxon>
        <taxon>Lactobacillales</taxon>
        <taxon>Enterococcaceae</taxon>
        <taxon>Enterococcus</taxon>
    </lineage>
</organism>
<keyword evidence="2" id="KW-1185">Reference proteome</keyword>
<evidence type="ECO:0000313" key="1">
    <source>
        <dbReference type="EMBL" id="OEG22491.1"/>
    </source>
</evidence>
<proteinExistence type="predicted"/>
<comment type="caution">
    <text evidence="1">The sequence shown here is derived from an EMBL/GenBank/DDBJ whole genome shotgun (WGS) entry which is preliminary data.</text>
</comment>
<dbReference type="SUPFAM" id="SSF54593">
    <property type="entry name" value="Glyoxalase/Bleomycin resistance protein/Dihydroxybiphenyl dioxygenase"/>
    <property type="match status" value="1"/>
</dbReference>
<sequence length="112" mass="12449">MSLYQRIFDANVIELSTAQEIKSGCFSIRESLFALADEQPDQGGKSPFLLNGTPFCIQLICDNAEKLVKKTLDAGCMLEMPLTIVPNKFKVANIQDPFGFVWSISEIYPLAD</sequence>
<dbReference type="OrthoDB" id="9795306at2"/>
<dbReference type="Gene3D" id="3.10.180.10">
    <property type="entry name" value="2,3-Dihydroxybiphenyl 1,2-Dioxygenase, domain 1"/>
    <property type="match status" value="1"/>
</dbReference>
<gene>
    <name evidence="1" type="ORF">BCR24_15255</name>
</gene>
<evidence type="ECO:0008006" key="3">
    <source>
        <dbReference type="Google" id="ProtNLM"/>
    </source>
</evidence>